<dbReference type="EMBL" id="QGNZ01000002">
    <property type="protein sequence ID" value="PWS27657.1"/>
    <property type="molecule type" value="Genomic_DNA"/>
</dbReference>
<sequence>MKKEYINPPEQFGGFFYTLLWVREATHQAKNSNRYFTRPHEQSCKRHSIMLKCAFPKKITSAMHNIDKTYK</sequence>
<dbReference type="AlphaFoldDB" id="A0A317ENA5"/>
<dbReference type="Proteomes" id="UP000245379">
    <property type="component" value="Unassembled WGS sequence"/>
</dbReference>
<evidence type="ECO:0000313" key="2">
    <source>
        <dbReference type="Proteomes" id="UP000245379"/>
    </source>
</evidence>
<organism evidence="1 2">
    <name type="scientific">Pedobacter yonginense</name>
    <dbReference type="NCBI Taxonomy" id="651869"/>
    <lineage>
        <taxon>Bacteria</taxon>
        <taxon>Pseudomonadati</taxon>
        <taxon>Bacteroidota</taxon>
        <taxon>Sphingobacteriia</taxon>
        <taxon>Sphingobacteriales</taxon>
        <taxon>Sphingobacteriaceae</taxon>
        <taxon>Pedobacter</taxon>
    </lineage>
</organism>
<accession>A0A317ENA5</accession>
<comment type="caution">
    <text evidence="1">The sequence shown here is derived from an EMBL/GenBank/DDBJ whole genome shotgun (WGS) entry which is preliminary data.</text>
</comment>
<protein>
    <submittedName>
        <fullName evidence="1">Uncharacterized protein</fullName>
    </submittedName>
</protein>
<proteinExistence type="predicted"/>
<gene>
    <name evidence="1" type="ORF">DHW03_08710</name>
</gene>
<reference evidence="1 2" key="1">
    <citation type="submission" date="2018-05" db="EMBL/GenBank/DDBJ databases">
        <title>Pedobacter paludis sp. nov., isolated from wetland soil.</title>
        <authorList>
            <person name="Zhang Y."/>
            <person name="Wang G."/>
        </authorList>
    </citation>
    <scope>NUCLEOTIDE SEQUENCE [LARGE SCALE GENOMIC DNA]</scope>
    <source>
        <strain evidence="1 2">KCTC22721</strain>
    </source>
</reference>
<keyword evidence="2" id="KW-1185">Reference proteome</keyword>
<evidence type="ECO:0000313" key="1">
    <source>
        <dbReference type="EMBL" id="PWS27657.1"/>
    </source>
</evidence>
<name>A0A317ENA5_9SPHI</name>